<evidence type="ECO:0000313" key="5">
    <source>
        <dbReference type="RefSeq" id="XP_027192325.1"/>
    </source>
</evidence>
<feature type="domain" description="C2H2-type" evidence="3">
    <location>
        <begin position="79"/>
        <end position="106"/>
    </location>
</feature>
<dbReference type="InterPro" id="IPR053266">
    <property type="entry name" value="Zinc_finger_protein_7"/>
</dbReference>
<sequence length="196" mass="22385">MTFLKESKHNDKSSINKQELDDRSQNTNSYETIIPEEDDDNIGEWLSLGIKGDMSLEVANQNPDFQSQSSKPVQNNKVFSCNFCMRKFYSSQALGGHQNAHKREREAARSYHQSHRMITSSMALGIVQPHSLVHKQNRESSAMVARFDDASSGIGMTWTPFVLEEQALNFVWPGSFRMDKPKQESDMPKLDLDLRL</sequence>
<evidence type="ECO:0000259" key="3">
    <source>
        <dbReference type="PROSITE" id="PS50157"/>
    </source>
</evidence>
<keyword evidence="1" id="KW-0863">Zinc-finger</keyword>
<dbReference type="Gene3D" id="3.30.160.60">
    <property type="entry name" value="Classic Zinc Finger"/>
    <property type="match status" value="1"/>
</dbReference>
<dbReference type="PROSITE" id="PS00028">
    <property type="entry name" value="ZINC_FINGER_C2H2_1"/>
    <property type="match status" value="1"/>
</dbReference>
<evidence type="ECO:0000313" key="4">
    <source>
        <dbReference type="Proteomes" id="UP000087171"/>
    </source>
</evidence>
<name>A0A3Q7YGJ0_CICAR</name>
<accession>A0A3Q7YGJ0</accession>
<reference evidence="5" key="2">
    <citation type="submission" date="2025-08" db="UniProtKB">
        <authorList>
            <consortium name="RefSeq"/>
        </authorList>
    </citation>
    <scope>IDENTIFICATION</scope>
    <source>
        <tissue evidence="5">Etiolated seedlings</tissue>
    </source>
</reference>
<keyword evidence="4" id="KW-1185">Reference proteome</keyword>
<dbReference type="OrthoDB" id="1933825at2759"/>
<dbReference type="PaxDb" id="3827-XP_004509093.1"/>
<dbReference type="RefSeq" id="XP_027192325.1">
    <property type="nucleotide sequence ID" value="XM_027336524.1"/>
</dbReference>
<organism evidence="4 5">
    <name type="scientific">Cicer arietinum</name>
    <name type="common">Chickpea</name>
    <name type="synonym">Garbanzo</name>
    <dbReference type="NCBI Taxonomy" id="3827"/>
    <lineage>
        <taxon>Eukaryota</taxon>
        <taxon>Viridiplantae</taxon>
        <taxon>Streptophyta</taxon>
        <taxon>Embryophyta</taxon>
        <taxon>Tracheophyta</taxon>
        <taxon>Spermatophyta</taxon>
        <taxon>Magnoliopsida</taxon>
        <taxon>eudicotyledons</taxon>
        <taxon>Gunneridae</taxon>
        <taxon>Pentapetalae</taxon>
        <taxon>rosids</taxon>
        <taxon>fabids</taxon>
        <taxon>Fabales</taxon>
        <taxon>Fabaceae</taxon>
        <taxon>Papilionoideae</taxon>
        <taxon>50 kb inversion clade</taxon>
        <taxon>NPAAA clade</taxon>
        <taxon>Hologalegina</taxon>
        <taxon>IRL clade</taxon>
        <taxon>Cicereae</taxon>
        <taxon>Cicer</taxon>
    </lineage>
</organism>
<dbReference type="InterPro" id="IPR013087">
    <property type="entry name" value="Znf_C2H2_type"/>
</dbReference>
<dbReference type="PROSITE" id="PS50157">
    <property type="entry name" value="ZINC_FINGER_C2H2_2"/>
    <property type="match status" value="1"/>
</dbReference>
<dbReference type="AlphaFoldDB" id="A0A3Q7YGJ0"/>
<evidence type="ECO:0000256" key="1">
    <source>
        <dbReference type="PROSITE-ProRule" id="PRU00042"/>
    </source>
</evidence>
<reference evidence="4" key="1">
    <citation type="journal article" date="2013" name="Nat. Biotechnol.">
        <title>Draft genome sequence of chickpea (Cicer arietinum) provides a resource for trait improvement.</title>
        <authorList>
            <person name="Varshney R.K."/>
            <person name="Song C."/>
            <person name="Saxena R.K."/>
            <person name="Azam S."/>
            <person name="Yu S."/>
            <person name="Sharpe A.G."/>
            <person name="Cannon S."/>
            <person name="Baek J."/>
            <person name="Rosen B.D."/>
            <person name="Tar'an B."/>
            <person name="Millan T."/>
            <person name="Zhang X."/>
            <person name="Ramsay L.D."/>
            <person name="Iwata A."/>
            <person name="Wang Y."/>
            <person name="Nelson W."/>
            <person name="Farmer A.D."/>
            <person name="Gaur P.M."/>
            <person name="Soderlund C."/>
            <person name="Penmetsa R.V."/>
            <person name="Xu C."/>
            <person name="Bharti A.K."/>
            <person name="He W."/>
            <person name="Winter P."/>
            <person name="Zhao S."/>
            <person name="Hane J.K."/>
            <person name="Carrasquilla-Garcia N."/>
            <person name="Condie J.A."/>
            <person name="Upadhyaya H.D."/>
            <person name="Luo M.C."/>
            <person name="Thudi M."/>
            <person name="Gowda C.L."/>
            <person name="Singh N.P."/>
            <person name="Lichtenzveig J."/>
            <person name="Gali K.K."/>
            <person name="Rubio J."/>
            <person name="Nadarajan N."/>
            <person name="Dolezel J."/>
            <person name="Bansal K.C."/>
            <person name="Xu X."/>
            <person name="Edwards D."/>
            <person name="Zhang G."/>
            <person name="Kahl G."/>
            <person name="Gil J."/>
            <person name="Singh K.B."/>
            <person name="Datta S.K."/>
            <person name="Jackson S.A."/>
            <person name="Wang J."/>
            <person name="Cook D.R."/>
        </authorList>
    </citation>
    <scope>NUCLEOTIDE SEQUENCE [LARGE SCALE GENOMIC DNA]</scope>
    <source>
        <strain evidence="4">cv. CDC Frontier</strain>
    </source>
</reference>
<gene>
    <name evidence="5" type="primary">LOC101515605</name>
</gene>
<dbReference type="GeneID" id="101515605"/>
<dbReference type="PANTHER" id="PTHR47593:SF9">
    <property type="entry name" value="C2H2-TYPE DOMAIN-CONTAINING PROTEIN"/>
    <property type="match status" value="1"/>
</dbReference>
<feature type="compositionally biased region" description="Basic and acidic residues" evidence="2">
    <location>
        <begin position="1"/>
        <end position="24"/>
    </location>
</feature>
<dbReference type="Proteomes" id="UP000087171">
    <property type="component" value="Chromosome Ca7"/>
</dbReference>
<dbReference type="InterPro" id="IPR036236">
    <property type="entry name" value="Znf_C2H2_sf"/>
</dbReference>
<dbReference type="KEGG" id="cam:101515605"/>
<dbReference type="PANTHER" id="PTHR47593">
    <property type="entry name" value="ZINC FINGER PROTEIN 4-LIKE"/>
    <property type="match status" value="1"/>
</dbReference>
<keyword evidence="1" id="KW-0862">Zinc</keyword>
<feature type="region of interest" description="Disordered" evidence="2">
    <location>
        <begin position="1"/>
        <end position="30"/>
    </location>
</feature>
<dbReference type="SUPFAM" id="SSF57667">
    <property type="entry name" value="beta-beta-alpha zinc fingers"/>
    <property type="match status" value="1"/>
</dbReference>
<proteinExistence type="predicted"/>
<dbReference type="STRING" id="3827.A0A3Q7YGJ0"/>
<protein>
    <submittedName>
        <fullName evidence="5">Zinc finger protein 7-like</fullName>
    </submittedName>
</protein>
<keyword evidence="1" id="KW-0479">Metal-binding</keyword>
<dbReference type="GO" id="GO:0008270">
    <property type="term" value="F:zinc ion binding"/>
    <property type="evidence" value="ECO:0007669"/>
    <property type="project" value="UniProtKB-KW"/>
</dbReference>
<evidence type="ECO:0000256" key="2">
    <source>
        <dbReference type="SAM" id="MobiDB-lite"/>
    </source>
</evidence>